<dbReference type="EMBL" id="BAEE01000057">
    <property type="protein sequence ID" value="GAB10497.1"/>
    <property type="molecule type" value="Genomic_DNA"/>
</dbReference>
<sequence>MTTKIRTSAVLLMLLGGLMFVVGLVLTLWLLYLASEEESRSDIRCESSVGVTDGTTTMTCTSRTPATTYGPERQHGQITLTVGVTIAGALLFTAGYLKDPLEIPAAPAGQPYPPGRATPSTLPHAR</sequence>
<evidence type="ECO:0000256" key="2">
    <source>
        <dbReference type="SAM" id="Phobius"/>
    </source>
</evidence>
<proteinExistence type="predicted"/>
<evidence type="ECO:0000313" key="4">
    <source>
        <dbReference type="Proteomes" id="UP000035088"/>
    </source>
</evidence>
<protein>
    <recommendedName>
        <fullName evidence="5">Transmembrane protein</fullName>
    </recommendedName>
</protein>
<dbReference type="AlphaFoldDB" id="G7H3S2"/>
<evidence type="ECO:0008006" key="5">
    <source>
        <dbReference type="Google" id="ProtNLM"/>
    </source>
</evidence>
<gene>
    <name evidence="3" type="ORF">GOARA_057_00210</name>
</gene>
<keyword evidence="2" id="KW-0812">Transmembrane</keyword>
<organism evidence="3 4">
    <name type="scientific">Gordonia araii NBRC 100433</name>
    <dbReference type="NCBI Taxonomy" id="1073574"/>
    <lineage>
        <taxon>Bacteria</taxon>
        <taxon>Bacillati</taxon>
        <taxon>Actinomycetota</taxon>
        <taxon>Actinomycetes</taxon>
        <taxon>Mycobacteriales</taxon>
        <taxon>Gordoniaceae</taxon>
        <taxon>Gordonia</taxon>
    </lineage>
</organism>
<comment type="caution">
    <text evidence="3">The sequence shown here is derived from an EMBL/GenBank/DDBJ whole genome shotgun (WGS) entry which is preliminary data.</text>
</comment>
<dbReference type="Proteomes" id="UP000035088">
    <property type="component" value="Unassembled WGS sequence"/>
</dbReference>
<feature type="transmembrane region" description="Helical" evidence="2">
    <location>
        <begin position="78"/>
        <end position="97"/>
    </location>
</feature>
<accession>G7H3S2</accession>
<evidence type="ECO:0000256" key="1">
    <source>
        <dbReference type="SAM" id="MobiDB-lite"/>
    </source>
</evidence>
<evidence type="ECO:0000313" key="3">
    <source>
        <dbReference type="EMBL" id="GAB10497.1"/>
    </source>
</evidence>
<keyword evidence="2" id="KW-1133">Transmembrane helix</keyword>
<dbReference type="RefSeq" id="WP_007322572.1">
    <property type="nucleotide sequence ID" value="NZ_BAEE01000057.1"/>
</dbReference>
<reference evidence="3 4" key="1">
    <citation type="submission" date="2011-11" db="EMBL/GenBank/DDBJ databases">
        <title>Whole genome shotgun sequence of Gordonia araii NBRC 100433.</title>
        <authorList>
            <person name="Yoshida Y."/>
            <person name="Hosoyama A."/>
            <person name="Tsuchikane K."/>
            <person name="Katsumata H."/>
            <person name="Yamazaki S."/>
            <person name="Fujita N."/>
        </authorList>
    </citation>
    <scope>NUCLEOTIDE SEQUENCE [LARGE SCALE GENOMIC DNA]</scope>
    <source>
        <strain evidence="3 4">NBRC 100433</strain>
    </source>
</reference>
<name>G7H3S2_9ACTN</name>
<keyword evidence="4" id="KW-1185">Reference proteome</keyword>
<feature type="region of interest" description="Disordered" evidence="1">
    <location>
        <begin position="104"/>
        <end position="126"/>
    </location>
</feature>
<feature type="transmembrane region" description="Helical" evidence="2">
    <location>
        <begin position="12"/>
        <end position="32"/>
    </location>
</feature>
<keyword evidence="2" id="KW-0472">Membrane</keyword>